<accession>A0A7X2IJG8</accession>
<feature type="transmembrane region" description="Helical" evidence="8">
    <location>
        <begin position="204"/>
        <end position="225"/>
    </location>
</feature>
<keyword evidence="2 8" id="KW-0812">Transmembrane</keyword>
<dbReference type="EMBL" id="WKJJ01000002">
    <property type="protein sequence ID" value="MRV71004.1"/>
    <property type="molecule type" value="Genomic_DNA"/>
</dbReference>
<evidence type="ECO:0000256" key="8">
    <source>
        <dbReference type="SAM" id="Phobius"/>
    </source>
</evidence>
<evidence type="ECO:0000256" key="6">
    <source>
        <dbReference type="ARBA" id="ARBA00023239"/>
    </source>
</evidence>
<dbReference type="GO" id="GO:0009190">
    <property type="term" value="P:cyclic nucleotide biosynthetic process"/>
    <property type="evidence" value="ECO:0007669"/>
    <property type="project" value="InterPro"/>
</dbReference>
<feature type="transmembrane region" description="Helical" evidence="8">
    <location>
        <begin position="334"/>
        <end position="354"/>
    </location>
</feature>
<dbReference type="PROSITE" id="PS50125">
    <property type="entry name" value="GUANYLATE_CYCLASE_2"/>
    <property type="match status" value="1"/>
</dbReference>
<keyword evidence="9" id="KW-0732">Signal</keyword>
<dbReference type="PROSITE" id="PS00452">
    <property type="entry name" value="GUANYLATE_CYCLASE_1"/>
    <property type="match status" value="1"/>
</dbReference>
<feature type="chain" id="PRO_5031121534" description="Guanylate cyclase domain-containing protein" evidence="9">
    <location>
        <begin position="49"/>
        <end position="671"/>
    </location>
</feature>
<dbReference type="Pfam" id="PF07695">
    <property type="entry name" value="7TMR-DISM_7TM"/>
    <property type="match status" value="1"/>
</dbReference>
<reference evidence="11 12" key="1">
    <citation type="submission" date="2019-11" db="EMBL/GenBank/DDBJ databases">
        <title>Novel species isolated from a subtropical stream in China.</title>
        <authorList>
            <person name="Lu H."/>
        </authorList>
    </citation>
    <scope>NUCLEOTIDE SEQUENCE [LARGE SCALE GENOMIC DNA]</scope>
    <source>
        <strain evidence="11 12">FT92W</strain>
    </source>
</reference>
<evidence type="ECO:0000256" key="9">
    <source>
        <dbReference type="SAM" id="SignalP"/>
    </source>
</evidence>
<evidence type="ECO:0000256" key="1">
    <source>
        <dbReference type="ARBA" id="ARBA00004370"/>
    </source>
</evidence>
<dbReference type="InterPro" id="IPR011622">
    <property type="entry name" value="7TMR_DISM_rcpt_extracell_dom2"/>
</dbReference>
<dbReference type="Gene3D" id="3.30.70.1230">
    <property type="entry name" value="Nucleotide cyclase"/>
    <property type="match status" value="1"/>
</dbReference>
<gene>
    <name evidence="11" type="ORF">GJ700_04620</name>
</gene>
<feature type="transmembrane region" description="Helical" evidence="8">
    <location>
        <begin position="301"/>
        <end position="322"/>
    </location>
</feature>
<dbReference type="InterPro" id="IPR011623">
    <property type="entry name" value="7TMR_DISM_rcpt_extracell_dom1"/>
</dbReference>
<dbReference type="SMART" id="SM00044">
    <property type="entry name" value="CYCc"/>
    <property type="match status" value="1"/>
</dbReference>
<dbReference type="InterPro" id="IPR050401">
    <property type="entry name" value="Cyclic_nucleotide_synthase"/>
</dbReference>
<evidence type="ECO:0000256" key="7">
    <source>
        <dbReference type="RuleBase" id="RU000405"/>
    </source>
</evidence>
<dbReference type="Pfam" id="PF00211">
    <property type="entry name" value="Guanylate_cyc"/>
    <property type="match status" value="1"/>
</dbReference>
<evidence type="ECO:0000256" key="4">
    <source>
        <dbReference type="ARBA" id="ARBA00022989"/>
    </source>
</evidence>
<dbReference type="InterPro" id="IPR029787">
    <property type="entry name" value="Nucleotide_cyclase"/>
</dbReference>
<feature type="domain" description="Guanylate cyclase" evidence="10">
    <location>
        <begin position="489"/>
        <end position="616"/>
    </location>
</feature>
<keyword evidence="4 8" id="KW-1133">Transmembrane helix</keyword>
<sequence length="671" mass="74017">MRIPGQGGGQGQGGHRYVFRRRRAHGNMKLLRTLWLAWLLCTACCASAQSIVPAIVPDIALLEDPQGTLALADAIAAGNRFAPGSPSVGFTTSAYWMRFTVRNPGGEAMTWWFDTGNRTLQEVDVYQPDGRGGWLRMATGSRYPFAQRPLPTDTFVFPLTVAAGASTDVYLRVRSTGFLGVSLLPRLWTPSAYLQAAQADRRAWLTYLGMTASLGAFNLMLWVYLRERNYLLYVLTLASIVWAISSTAGGFGSAFQLFWPNSPGFEQCSWMLSQIPVTWLPVLFAFQLVDLHARTPRLSRAIWGVITALTVAMVAMVVLTVLQRPSLAPLLQGLYVMGWFLWLPVYPLVAFAVGREAWRGDRMARYFCLAYIPSIVVAAAISTQALRGLPPALSNMLWASAFELLVMALALADYLNSEHQEKIGAQEALLDSTRRNEQDLERKVLQRTLELNAEQKRTKELLYNILPVELADELSATGQARPARHESATVLFTDFAGFTAVASTMPADRMVAELNEIFAAFDDITDECGVEKIKTIGDAYMAAAGLPKPCVDHAQRCVRAGLKMIAYIEQRNRRHPFKWTLRVGIHSGPVVAGVVGKRKYAFDIWGDTVNIASRMESSGEGMRVNVSAYTSDLAGGEFDCEYRGKVAAKGKGEIDMYFVRGARNAAVTMDG</sequence>
<dbReference type="Proteomes" id="UP000446768">
    <property type="component" value="Unassembled WGS sequence"/>
</dbReference>
<comment type="subcellular location">
    <subcellularLocation>
        <location evidence="1">Membrane</location>
    </subcellularLocation>
</comment>
<feature type="signal peptide" evidence="9">
    <location>
        <begin position="1"/>
        <end position="48"/>
    </location>
</feature>
<dbReference type="PANTHER" id="PTHR11920">
    <property type="entry name" value="GUANYLYL CYCLASE"/>
    <property type="match status" value="1"/>
</dbReference>
<feature type="transmembrane region" description="Helical" evidence="8">
    <location>
        <begin position="366"/>
        <end position="386"/>
    </location>
</feature>
<evidence type="ECO:0000313" key="11">
    <source>
        <dbReference type="EMBL" id="MRV71004.1"/>
    </source>
</evidence>
<dbReference type="Gene3D" id="2.60.40.2380">
    <property type="match status" value="1"/>
</dbReference>
<evidence type="ECO:0000256" key="5">
    <source>
        <dbReference type="ARBA" id="ARBA00023136"/>
    </source>
</evidence>
<dbReference type="GO" id="GO:0035556">
    <property type="term" value="P:intracellular signal transduction"/>
    <property type="evidence" value="ECO:0007669"/>
    <property type="project" value="InterPro"/>
</dbReference>
<proteinExistence type="inferred from homology"/>
<comment type="caution">
    <text evidence="11">The sequence shown here is derived from an EMBL/GenBank/DDBJ whole genome shotgun (WGS) entry which is preliminary data.</text>
</comment>
<dbReference type="InterPro" id="IPR001054">
    <property type="entry name" value="A/G_cyclase"/>
</dbReference>
<dbReference type="InterPro" id="IPR018297">
    <property type="entry name" value="A/G_cyclase_CS"/>
</dbReference>
<dbReference type="SUPFAM" id="SSF55073">
    <property type="entry name" value="Nucleotide cyclase"/>
    <property type="match status" value="1"/>
</dbReference>
<dbReference type="GO" id="GO:0000166">
    <property type="term" value="F:nucleotide binding"/>
    <property type="evidence" value="ECO:0007669"/>
    <property type="project" value="UniProtKB-KW"/>
</dbReference>
<name>A0A7X2IJG8_9BURK</name>
<evidence type="ECO:0000256" key="2">
    <source>
        <dbReference type="ARBA" id="ARBA00022692"/>
    </source>
</evidence>
<comment type="similarity">
    <text evidence="7">Belongs to the adenylyl cyclase class-4/guanylyl cyclase family.</text>
</comment>
<dbReference type="GO" id="GO:0004016">
    <property type="term" value="F:adenylate cyclase activity"/>
    <property type="evidence" value="ECO:0007669"/>
    <property type="project" value="UniProtKB-ARBA"/>
</dbReference>
<keyword evidence="3" id="KW-0547">Nucleotide-binding</keyword>
<evidence type="ECO:0000259" key="10">
    <source>
        <dbReference type="PROSITE" id="PS50125"/>
    </source>
</evidence>
<dbReference type="PANTHER" id="PTHR11920:SF335">
    <property type="entry name" value="GUANYLATE CYCLASE"/>
    <property type="match status" value="1"/>
</dbReference>
<feature type="transmembrane region" description="Helical" evidence="8">
    <location>
        <begin position="232"/>
        <end position="259"/>
    </location>
</feature>
<feature type="transmembrane region" description="Helical" evidence="8">
    <location>
        <begin position="271"/>
        <end position="289"/>
    </location>
</feature>
<protein>
    <recommendedName>
        <fullName evidence="10">Guanylate cyclase domain-containing protein</fullName>
    </recommendedName>
</protein>
<dbReference type="GO" id="GO:0016020">
    <property type="term" value="C:membrane"/>
    <property type="evidence" value="ECO:0007669"/>
    <property type="project" value="UniProtKB-SubCell"/>
</dbReference>
<keyword evidence="12" id="KW-1185">Reference proteome</keyword>
<dbReference type="CDD" id="cd07302">
    <property type="entry name" value="CHD"/>
    <property type="match status" value="1"/>
</dbReference>
<keyword evidence="5 8" id="KW-0472">Membrane</keyword>
<keyword evidence="6 7" id="KW-0456">Lyase</keyword>
<dbReference type="Pfam" id="PF07696">
    <property type="entry name" value="7TMR-DISMED2"/>
    <property type="match status" value="1"/>
</dbReference>
<evidence type="ECO:0000313" key="12">
    <source>
        <dbReference type="Proteomes" id="UP000446768"/>
    </source>
</evidence>
<organism evidence="11 12">
    <name type="scientific">Pseudoduganella rivuli</name>
    <dbReference type="NCBI Taxonomy" id="2666085"/>
    <lineage>
        <taxon>Bacteria</taxon>
        <taxon>Pseudomonadati</taxon>
        <taxon>Pseudomonadota</taxon>
        <taxon>Betaproteobacteria</taxon>
        <taxon>Burkholderiales</taxon>
        <taxon>Oxalobacteraceae</taxon>
        <taxon>Telluria group</taxon>
        <taxon>Pseudoduganella</taxon>
    </lineage>
</organism>
<dbReference type="AlphaFoldDB" id="A0A7X2IJG8"/>
<evidence type="ECO:0000256" key="3">
    <source>
        <dbReference type="ARBA" id="ARBA00022741"/>
    </source>
</evidence>